<evidence type="ECO:0000256" key="2">
    <source>
        <dbReference type="SAM" id="SignalP"/>
    </source>
</evidence>
<feature type="chain" id="PRO_5002664520" evidence="2">
    <location>
        <begin position="24"/>
        <end position="120"/>
    </location>
</feature>
<dbReference type="Proteomes" id="UP000019205">
    <property type="component" value="Chromosome"/>
</dbReference>
<protein>
    <submittedName>
        <fullName evidence="3">Outer membrane protein beta-barrel domain protein</fullName>
    </submittedName>
</protein>
<dbReference type="SUPFAM" id="SSF56925">
    <property type="entry name" value="OMPA-like"/>
    <property type="match status" value="1"/>
</dbReference>
<reference evidence="3 4" key="1">
    <citation type="journal article" date="2007" name="Proc. Natl. Acad. Sci. U.S.A.">
        <title>Characterization of a marine gammaproteobacterium capable of aerobic anoxygenic photosynthesis.</title>
        <authorList>
            <person name="Fuchs B.M."/>
            <person name="Spring S."/>
            <person name="Teeling H."/>
            <person name="Quast C."/>
            <person name="Wulf J."/>
            <person name="Schattenhofer M."/>
            <person name="Yan S."/>
            <person name="Ferriera S."/>
            <person name="Johnson J."/>
            <person name="Glockner F.O."/>
            <person name="Amann R."/>
        </authorList>
    </citation>
    <scope>NUCLEOTIDE SEQUENCE [LARGE SCALE GENOMIC DNA]</scope>
    <source>
        <strain evidence="3">KT71</strain>
    </source>
</reference>
<gene>
    <name evidence="3" type="ORF">KT71_12225</name>
</gene>
<name>A4AAE9_9GAMM</name>
<dbReference type="RefSeq" id="WP_008294874.1">
    <property type="nucleotide sequence ID" value="NZ_CM002299.1"/>
</dbReference>
<dbReference type="EMBL" id="AAOA02000003">
    <property type="protein sequence ID" value="EAQ97026.1"/>
    <property type="molecule type" value="Genomic_DNA"/>
</dbReference>
<evidence type="ECO:0000256" key="1">
    <source>
        <dbReference type="SAM" id="MobiDB-lite"/>
    </source>
</evidence>
<feature type="signal peptide" evidence="2">
    <location>
        <begin position="1"/>
        <end position="23"/>
    </location>
</feature>
<keyword evidence="2" id="KW-0732">Signal</keyword>
<proteinExistence type="predicted"/>
<comment type="caution">
    <text evidence="3">The sequence shown here is derived from an EMBL/GenBank/DDBJ whole genome shotgun (WGS) entry which is preliminary data.</text>
</comment>
<dbReference type="HOGENOM" id="CLU_2045694_0_0_6"/>
<dbReference type="InterPro" id="IPR011250">
    <property type="entry name" value="OMP/PagP_B-barrel"/>
</dbReference>
<reference evidence="3 4" key="2">
    <citation type="journal article" date="2009" name="PLoS ONE">
        <title>The photosynthetic apparatus and its regulation in the aerobic gammaproteobacterium Congregibacter litoralis gen. nov., sp. nov.</title>
        <authorList>
            <person name="Spring S."/>
            <person name="Lunsdorf H."/>
            <person name="Fuchs B.M."/>
            <person name="Tindall B.J."/>
        </authorList>
    </citation>
    <scope>NUCLEOTIDE SEQUENCE [LARGE SCALE GENOMIC DNA]</scope>
    <source>
        <strain evidence="3">KT71</strain>
    </source>
</reference>
<accession>A4AAE9</accession>
<feature type="region of interest" description="Disordered" evidence="1">
    <location>
        <begin position="51"/>
        <end position="73"/>
    </location>
</feature>
<organism evidence="3 4">
    <name type="scientific">Congregibacter litoralis KT71</name>
    <dbReference type="NCBI Taxonomy" id="314285"/>
    <lineage>
        <taxon>Bacteria</taxon>
        <taxon>Pseudomonadati</taxon>
        <taxon>Pseudomonadota</taxon>
        <taxon>Gammaproteobacteria</taxon>
        <taxon>Cellvibrionales</taxon>
        <taxon>Halieaceae</taxon>
        <taxon>Congregibacter</taxon>
    </lineage>
</organism>
<evidence type="ECO:0000313" key="3">
    <source>
        <dbReference type="EMBL" id="EAQ97026.1"/>
    </source>
</evidence>
<keyword evidence="4" id="KW-1185">Reference proteome</keyword>
<dbReference type="AlphaFoldDB" id="A4AAE9"/>
<evidence type="ECO:0000313" key="4">
    <source>
        <dbReference type="Proteomes" id="UP000019205"/>
    </source>
</evidence>
<sequence>MSFRTYLALLVTAPLMAPVMAQAEDRGRFYVGAGGGVVFAGNTRADGVFTGTGSSLDGQRLGPKPGSTAKGDFDASPTVNLTLGYDFGKQRYGRLRLEGELFYQQADTDNYKGELDGRGS</sequence>